<dbReference type="Proteomes" id="UP000282892">
    <property type="component" value="Chromosome"/>
</dbReference>
<dbReference type="AlphaFoldDB" id="A0A3T0HWC1"/>
<accession>A0A3T0HWC1</accession>
<dbReference type="InterPro" id="IPR021176">
    <property type="entry name" value="Competence-induced_CoiA"/>
</dbReference>
<evidence type="ECO:0000259" key="2">
    <source>
        <dbReference type="Pfam" id="PF25164"/>
    </source>
</evidence>
<evidence type="ECO:0000259" key="3">
    <source>
        <dbReference type="Pfam" id="PF25166"/>
    </source>
</evidence>
<evidence type="ECO:0000313" key="5">
    <source>
        <dbReference type="Proteomes" id="UP000282892"/>
    </source>
</evidence>
<dbReference type="KEGG" id="nmk:CHR53_08325"/>
<feature type="domain" description="Competence protein CoiA nuclease-like" evidence="1">
    <location>
        <begin position="80"/>
        <end position="235"/>
    </location>
</feature>
<gene>
    <name evidence="4" type="ORF">CHR53_08325</name>
</gene>
<dbReference type="OrthoDB" id="3784230at2"/>
<evidence type="ECO:0008006" key="6">
    <source>
        <dbReference type="Google" id="ProtNLM"/>
    </source>
</evidence>
<proteinExistence type="predicted"/>
<dbReference type="STRING" id="1193713.GCA_001636315_04108"/>
<dbReference type="InterPro" id="IPR057253">
    <property type="entry name" value="CoiA-like_N"/>
</dbReference>
<reference evidence="4 5" key="1">
    <citation type="submission" date="2017-07" db="EMBL/GenBank/DDBJ databases">
        <title>The complete genome sequence of Bacillus mesonae strain H20-5, an efficient strain improving plant abiotic stress resistance.</title>
        <authorList>
            <person name="Kim S.Y."/>
            <person name="Song H."/>
            <person name="Sang M.K."/>
            <person name="Weon H.-Y."/>
            <person name="Song J."/>
        </authorList>
    </citation>
    <scope>NUCLEOTIDE SEQUENCE [LARGE SCALE GENOMIC DNA]</scope>
    <source>
        <strain evidence="4 5">H20-5</strain>
    </source>
</reference>
<feature type="domain" description="Competence protein CoiA C-terminal" evidence="3">
    <location>
        <begin position="251"/>
        <end position="385"/>
    </location>
</feature>
<dbReference type="InterPro" id="IPR010330">
    <property type="entry name" value="CoiA_nuc"/>
</dbReference>
<keyword evidence="5" id="KW-1185">Reference proteome</keyword>
<organism evidence="4 5">
    <name type="scientific">Neobacillus mesonae</name>
    <dbReference type="NCBI Taxonomy" id="1193713"/>
    <lineage>
        <taxon>Bacteria</taxon>
        <taxon>Bacillati</taxon>
        <taxon>Bacillota</taxon>
        <taxon>Bacilli</taxon>
        <taxon>Bacillales</taxon>
        <taxon>Bacillaceae</taxon>
        <taxon>Neobacillus</taxon>
    </lineage>
</organism>
<dbReference type="Pfam" id="PF25164">
    <property type="entry name" value="CoiA_N"/>
    <property type="match status" value="1"/>
</dbReference>
<dbReference type="Pfam" id="PF06054">
    <property type="entry name" value="CoiA_nuc"/>
    <property type="match status" value="1"/>
</dbReference>
<name>A0A3T0HWC1_9BACI</name>
<dbReference type="PIRSF" id="PIRSF007487">
    <property type="entry name" value="Competence-induced_CoiA_bac"/>
    <property type="match status" value="1"/>
</dbReference>
<dbReference type="Pfam" id="PF25166">
    <property type="entry name" value="CoiA_C"/>
    <property type="match status" value="1"/>
</dbReference>
<sequence>MSNSVYMKGGIHLLTASTKAGKTICLGNEYRKETLISLREKEEFICPICGEGVILKLGNQRIFHFAHKRGGTCADFFDGETENHLEGKLQLYRWLIGQKIPAILEYYDREIQQRPDIMFKYQGHKYALEYQCSRLPEQVFIKRTRTYLQNGYIPIWIIASEQLHFKKDNIVSLANFHYLFLRSSEKGSLYIPAYCPEKRFFHFLDTIIPFSVKNAFAHHSVHRLDNTNLQHLLAPARSFYKISFTKWEAEVNHFKLHWGLSSGARSNHFLYDLYNHNLNLFLLPCEIGLPVPHSLFFQTSPIVWQTYLYFDVLMGRNQGDLCTLGEIKYQINRRIERKELNVRQLPQLDSVPYMEAVMDYFFLLERLGVLTKISETTFQLKQKFVIPGSNREKEEMKELFHQKIKAFSRNNK</sequence>
<feature type="domain" description="Competence protein CoiA-like N-terminal" evidence="2">
    <location>
        <begin position="29"/>
        <end position="74"/>
    </location>
</feature>
<dbReference type="EMBL" id="CP022572">
    <property type="protein sequence ID" value="AZU61268.1"/>
    <property type="molecule type" value="Genomic_DNA"/>
</dbReference>
<evidence type="ECO:0000259" key="1">
    <source>
        <dbReference type="Pfam" id="PF06054"/>
    </source>
</evidence>
<protein>
    <recommendedName>
        <fullName evidence="6">Competence protein CoiA</fullName>
    </recommendedName>
</protein>
<evidence type="ECO:0000313" key="4">
    <source>
        <dbReference type="EMBL" id="AZU61268.1"/>
    </source>
</evidence>
<dbReference type="InterPro" id="IPR057252">
    <property type="entry name" value="CoiA_C"/>
</dbReference>